<name>A0A6D2JZE8_9BRAS</name>
<dbReference type="OrthoDB" id="414945at2759"/>
<protein>
    <recommendedName>
        <fullName evidence="3">Reverse transcriptase Ty1/copia-type domain-containing protein</fullName>
    </recommendedName>
</protein>
<dbReference type="EMBL" id="CACVBM020001254">
    <property type="protein sequence ID" value="CAA7041848.1"/>
    <property type="molecule type" value="Genomic_DNA"/>
</dbReference>
<evidence type="ECO:0000313" key="1">
    <source>
        <dbReference type="EMBL" id="CAA7041848.1"/>
    </source>
</evidence>
<proteinExistence type="predicted"/>
<dbReference type="PANTHER" id="PTHR11439">
    <property type="entry name" value="GAG-POL-RELATED RETROTRANSPOSON"/>
    <property type="match status" value="1"/>
</dbReference>
<evidence type="ECO:0000313" key="2">
    <source>
        <dbReference type="Proteomes" id="UP000467841"/>
    </source>
</evidence>
<dbReference type="Proteomes" id="UP000467841">
    <property type="component" value="Unassembled WGS sequence"/>
</dbReference>
<dbReference type="AlphaFoldDB" id="A0A6D2JZE8"/>
<dbReference type="CDD" id="cd09272">
    <property type="entry name" value="RNase_HI_RT_Ty1"/>
    <property type="match status" value="1"/>
</dbReference>
<gene>
    <name evidence="1" type="ORF">MERR_LOCUS29083</name>
</gene>
<accession>A0A6D2JZE8</accession>
<sequence length="134" mass="15321">MKCPRQAHWDAAIRVVRYLKGSLVKEISSLPLVIFRSLPTATQLAIMSFHSTLPQQLRYLTWRSISWKTKKQDCVARSSTVAEYRAMAFATQEILWIKELLQSIGIPHKSPMKLVCDSKSALHIAANLVFHERT</sequence>
<reference evidence="1" key="1">
    <citation type="submission" date="2020-01" db="EMBL/GenBank/DDBJ databases">
        <authorList>
            <person name="Mishra B."/>
        </authorList>
    </citation>
    <scope>NUCLEOTIDE SEQUENCE [LARGE SCALE GENOMIC DNA]</scope>
</reference>
<evidence type="ECO:0008006" key="3">
    <source>
        <dbReference type="Google" id="ProtNLM"/>
    </source>
</evidence>
<organism evidence="1 2">
    <name type="scientific">Microthlaspi erraticum</name>
    <dbReference type="NCBI Taxonomy" id="1685480"/>
    <lineage>
        <taxon>Eukaryota</taxon>
        <taxon>Viridiplantae</taxon>
        <taxon>Streptophyta</taxon>
        <taxon>Embryophyta</taxon>
        <taxon>Tracheophyta</taxon>
        <taxon>Spermatophyta</taxon>
        <taxon>Magnoliopsida</taxon>
        <taxon>eudicotyledons</taxon>
        <taxon>Gunneridae</taxon>
        <taxon>Pentapetalae</taxon>
        <taxon>rosids</taxon>
        <taxon>malvids</taxon>
        <taxon>Brassicales</taxon>
        <taxon>Brassicaceae</taxon>
        <taxon>Coluteocarpeae</taxon>
        <taxon>Microthlaspi</taxon>
    </lineage>
</organism>
<dbReference type="PANTHER" id="PTHR11439:SF511">
    <property type="match status" value="1"/>
</dbReference>
<keyword evidence="2" id="KW-1185">Reference proteome</keyword>
<comment type="caution">
    <text evidence="1">The sequence shown here is derived from an EMBL/GenBank/DDBJ whole genome shotgun (WGS) entry which is preliminary data.</text>
</comment>